<accession>A0AAV4J869</accession>
<organism evidence="1 2">
    <name type="scientific">Elysia marginata</name>
    <dbReference type="NCBI Taxonomy" id="1093978"/>
    <lineage>
        <taxon>Eukaryota</taxon>
        <taxon>Metazoa</taxon>
        <taxon>Spiralia</taxon>
        <taxon>Lophotrochozoa</taxon>
        <taxon>Mollusca</taxon>
        <taxon>Gastropoda</taxon>
        <taxon>Heterobranchia</taxon>
        <taxon>Euthyneura</taxon>
        <taxon>Panpulmonata</taxon>
        <taxon>Sacoglossa</taxon>
        <taxon>Placobranchoidea</taxon>
        <taxon>Plakobranchidae</taxon>
        <taxon>Elysia</taxon>
    </lineage>
</organism>
<evidence type="ECO:0000313" key="2">
    <source>
        <dbReference type="Proteomes" id="UP000762676"/>
    </source>
</evidence>
<gene>
    <name evidence="1" type="ORF">ElyMa_001523800</name>
</gene>
<sequence>MSQDTVNITWIEAGNPFQCAHLALSKVCCRPKGFVYSSETDLCGLVPWSQEAETGIPILGNGNADLYMLNNKACQSKYKEHRYMDGNQNYTTCLSHLKTKTGYVRATGRCGKDAFIASAKTRTKIALLLELSQGFHLWLGLNDKVTEGVFVWEEDGTALSQEDMTLLFGQEFLSIEHEQKDCVGLQPPDTKLKVRKCLGSTRELASRDRWLAIQQETWVPGVLWCPTPGNEHSRVVFMTNLDSALTMLMAVFVYGEEAVKDTKNIALWNTTGGVEHL</sequence>
<evidence type="ECO:0008006" key="3">
    <source>
        <dbReference type="Google" id="ProtNLM"/>
    </source>
</evidence>
<dbReference type="Gene3D" id="3.10.100.10">
    <property type="entry name" value="Mannose-Binding Protein A, subunit A"/>
    <property type="match status" value="1"/>
</dbReference>
<dbReference type="CDD" id="cd00037">
    <property type="entry name" value="CLECT"/>
    <property type="match status" value="1"/>
</dbReference>
<proteinExistence type="predicted"/>
<protein>
    <recommendedName>
        <fullName evidence="3">C-type lectin domain-containing protein</fullName>
    </recommendedName>
</protein>
<dbReference type="InterPro" id="IPR016186">
    <property type="entry name" value="C-type_lectin-like/link_sf"/>
</dbReference>
<comment type="caution">
    <text evidence="1">The sequence shown here is derived from an EMBL/GenBank/DDBJ whole genome shotgun (WGS) entry which is preliminary data.</text>
</comment>
<dbReference type="EMBL" id="BMAT01002996">
    <property type="protein sequence ID" value="GFS18490.1"/>
    <property type="molecule type" value="Genomic_DNA"/>
</dbReference>
<name>A0AAV4J869_9GAST</name>
<dbReference type="SUPFAM" id="SSF56436">
    <property type="entry name" value="C-type lectin-like"/>
    <property type="match status" value="1"/>
</dbReference>
<dbReference type="AlphaFoldDB" id="A0AAV4J869"/>
<keyword evidence="2" id="KW-1185">Reference proteome</keyword>
<dbReference type="Proteomes" id="UP000762676">
    <property type="component" value="Unassembled WGS sequence"/>
</dbReference>
<evidence type="ECO:0000313" key="1">
    <source>
        <dbReference type="EMBL" id="GFS18490.1"/>
    </source>
</evidence>
<dbReference type="InterPro" id="IPR016187">
    <property type="entry name" value="CTDL_fold"/>
</dbReference>
<reference evidence="1 2" key="1">
    <citation type="journal article" date="2021" name="Elife">
        <title>Chloroplast acquisition without the gene transfer in kleptoplastic sea slugs, Plakobranchus ocellatus.</title>
        <authorList>
            <person name="Maeda T."/>
            <person name="Takahashi S."/>
            <person name="Yoshida T."/>
            <person name="Shimamura S."/>
            <person name="Takaki Y."/>
            <person name="Nagai Y."/>
            <person name="Toyoda A."/>
            <person name="Suzuki Y."/>
            <person name="Arimoto A."/>
            <person name="Ishii H."/>
            <person name="Satoh N."/>
            <person name="Nishiyama T."/>
            <person name="Hasebe M."/>
            <person name="Maruyama T."/>
            <person name="Minagawa J."/>
            <person name="Obokata J."/>
            <person name="Shigenobu S."/>
        </authorList>
    </citation>
    <scope>NUCLEOTIDE SEQUENCE [LARGE SCALE GENOMIC DNA]</scope>
</reference>